<dbReference type="InterPro" id="IPR039306">
    <property type="entry name" value="MYOB"/>
</dbReference>
<gene>
    <name evidence="3" type="ORF">CB5_LOCUS16242</name>
</gene>
<dbReference type="EMBL" id="LR862150">
    <property type="protein sequence ID" value="CAD1833031.1"/>
    <property type="molecule type" value="Genomic_DNA"/>
</dbReference>
<organism evidence="3">
    <name type="scientific">Ananas comosus var. bracteatus</name>
    <name type="common">red pineapple</name>
    <dbReference type="NCBI Taxonomy" id="296719"/>
    <lineage>
        <taxon>Eukaryota</taxon>
        <taxon>Viridiplantae</taxon>
        <taxon>Streptophyta</taxon>
        <taxon>Embryophyta</taxon>
        <taxon>Tracheophyta</taxon>
        <taxon>Spermatophyta</taxon>
        <taxon>Magnoliopsida</taxon>
        <taxon>Liliopsida</taxon>
        <taxon>Poales</taxon>
        <taxon>Bromeliaceae</taxon>
        <taxon>Bromelioideae</taxon>
        <taxon>Ananas</taxon>
    </lineage>
</organism>
<sequence length="242" mass="25739">MKEIPRPRLGRRSSRPSSIMARSGSKFEAVLRRNTDRISFVLIYTLLEWLLIALLLVDGLLSSLASRFAAFFGLHPPCVLCSCLSADRRRRPLLCDAHAADVSRLGFCSLHRRLAPPPTCATPAPPPAPPPPTAPSPPSSPTTPPTAGAGAASPALAAKPTSATAASLRRLTSSCSPPGTPPSALGEKTVVSKDWTGISFLTWKTGRSAASSRSIRKTIIRSSSSLRSSAMRLMRSAGFRWS</sequence>
<evidence type="ECO:0000313" key="3">
    <source>
        <dbReference type="EMBL" id="CAD1833031.1"/>
    </source>
</evidence>
<keyword evidence="2" id="KW-0812">Transmembrane</keyword>
<protein>
    <submittedName>
        <fullName evidence="3">Uncharacterized protein</fullName>
    </submittedName>
</protein>
<feature type="compositionally biased region" description="Pro residues" evidence="1">
    <location>
        <begin position="119"/>
        <end position="144"/>
    </location>
</feature>
<evidence type="ECO:0000256" key="1">
    <source>
        <dbReference type="SAM" id="MobiDB-lite"/>
    </source>
</evidence>
<name>A0A6V7PQE8_ANACO</name>
<reference evidence="3" key="1">
    <citation type="submission" date="2020-07" db="EMBL/GenBank/DDBJ databases">
        <authorList>
            <person name="Lin J."/>
        </authorList>
    </citation>
    <scope>NUCLEOTIDE SEQUENCE</scope>
</reference>
<dbReference type="PANTHER" id="PTHR31448">
    <property type="entry name" value="MYOSIN-BINDING PROTEIN 2"/>
    <property type="match status" value="1"/>
</dbReference>
<dbReference type="PANTHER" id="PTHR31448:SF3">
    <property type="entry name" value="MYOSIN-BINDING PROTEIN 2"/>
    <property type="match status" value="1"/>
</dbReference>
<accession>A0A6V7PQE8</accession>
<feature type="compositionally biased region" description="Low complexity" evidence="1">
    <location>
        <begin position="145"/>
        <end position="177"/>
    </location>
</feature>
<keyword evidence="2" id="KW-0472">Membrane</keyword>
<dbReference type="AlphaFoldDB" id="A0A6V7PQE8"/>
<evidence type="ECO:0000256" key="2">
    <source>
        <dbReference type="SAM" id="Phobius"/>
    </source>
</evidence>
<proteinExistence type="predicted"/>
<feature type="transmembrane region" description="Helical" evidence="2">
    <location>
        <begin position="41"/>
        <end position="62"/>
    </location>
</feature>
<keyword evidence="2" id="KW-1133">Transmembrane helix</keyword>
<dbReference type="GO" id="GO:0017022">
    <property type="term" value="F:myosin binding"/>
    <property type="evidence" value="ECO:0007669"/>
    <property type="project" value="InterPro"/>
</dbReference>
<feature type="region of interest" description="Disordered" evidence="1">
    <location>
        <begin position="119"/>
        <end position="187"/>
    </location>
</feature>